<keyword evidence="3" id="KW-1185">Reference proteome</keyword>
<feature type="region of interest" description="Disordered" evidence="1">
    <location>
        <begin position="216"/>
        <end position="265"/>
    </location>
</feature>
<name>A0AAD4L7K5_9AGAM</name>
<dbReference type="EMBL" id="JAKELL010000117">
    <property type="protein sequence ID" value="KAH8981415.1"/>
    <property type="molecule type" value="Genomic_DNA"/>
</dbReference>
<proteinExistence type="predicted"/>
<evidence type="ECO:0000313" key="2">
    <source>
        <dbReference type="EMBL" id="KAH8981415.1"/>
    </source>
</evidence>
<protein>
    <submittedName>
        <fullName evidence="2">Uncharacterized protein</fullName>
    </submittedName>
</protein>
<sequence>MWAGVKPAWPRTGIKADILQAKDGVMDHLREQVSHVCGSPSIRSRCTVRSHKNRTSVSFLYNPDRLAPIRHTPGTSNSASCHRSAWIGVVKGKGKGKNASRTVDQDWFPILGDLLWRINSAFQPCLLFYLQEEAPQIGRCAKGCHNQSQRQGMWFGSRCSNQVPAPLRLHITQARLGDGKRRVAICARFQIIREDTLWRGDVAYAVPRLCRYPPNRTNTPTHTITEKAEKKTKNRTSLHELSEEHTSGVSPRPYNPEDWCPTIDP</sequence>
<comment type="caution">
    <text evidence="2">The sequence shown here is derived from an EMBL/GenBank/DDBJ whole genome shotgun (WGS) entry which is preliminary data.</text>
</comment>
<gene>
    <name evidence="2" type="ORF">EDB92DRAFT_188610</name>
</gene>
<evidence type="ECO:0000313" key="3">
    <source>
        <dbReference type="Proteomes" id="UP001201163"/>
    </source>
</evidence>
<organism evidence="2 3">
    <name type="scientific">Lactarius akahatsu</name>
    <dbReference type="NCBI Taxonomy" id="416441"/>
    <lineage>
        <taxon>Eukaryota</taxon>
        <taxon>Fungi</taxon>
        <taxon>Dikarya</taxon>
        <taxon>Basidiomycota</taxon>
        <taxon>Agaricomycotina</taxon>
        <taxon>Agaricomycetes</taxon>
        <taxon>Russulales</taxon>
        <taxon>Russulaceae</taxon>
        <taxon>Lactarius</taxon>
    </lineage>
</organism>
<reference evidence="2" key="1">
    <citation type="submission" date="2022-01" db="EMBL/GenBank/DDBJ databases">
        <title>Comparative genomics reveals a dynamic genome evolution in the ectomycorrhizal milk-cap (Lactarius) mushrooms.</title>
        <authorList>
            <consortium name="DOE Joint Genome Institute"/>
            <person name="Lebreton A."/>
            <person name="Tang N."/>
            <person name="Kuo A."/>
            <person name="LaButti K."/>
            <person name="Drula E."/>
            <person name="Barry K."/>
            <person name="Clum A."/>
            <person name="Lipzen A."/>
            <person name="Mousain D."/>
            <person name="Ng V."/>
            <person name="Wang R."/>
            <person name="Wang X."/>
            <person name="Dai Y."/>
            <person name="Henrissat B."/>
            <person name="Grigoriev I.V."/>
            <person name="Guerin-Laguette A."/>
            <person name="Yu F."/>
            <person name="Martin F.M."/>
        </authorList>
    </citation>
    <scope>NUCLEOTIDE SEQUENCE</scope>
    <source>
        <strain evidence="2">QP</strain>
    </source>
</reference>
<dbReference type="Proteomes" id="UP001201163">
    <property type="component" value="Unassembled WGS sequence"/>
</dbReference>
<feature type="compositionally biased region" description="Basic and acidic residues" evidence="1">
    <location>
        <begin position="224"/>
        <end position="246"/>
    </location>
</feature>
<dbReference type="AlphaFoldDB" id="A0AAD4L7K5"/>
<accession>A0AAD4L7K5</accession>
<evidence type="ECO:0000256" key="1">
    <source>
        <dbReference type="SAM" id="MobiDB-lite"/>
    </source>
</evidence>